<evidence type="ECO:0000313" key="5">
    <source>
        <dbReference type="Proteomes" id="UP000244173"/>
    </source>
</evidence>
<dbReference type="PROSITE" id="PS00893">
    <property type="entry name" value="NUDIX_BOX"/>
    <property type="match status" value="1"/>
</dbReference>
<dbReference type="CDD" id="cd03676">
    <property type="entry name" value="NUDIX_Tnr3_like"/>
    <property type="match status" value="1"/>
</dbReference>
<sequence length="289" mass="31175">MHIAALLGLLDAASRLDSADLTPLVIAGREIGLLNPDWKAQVVSHAEFQDDGARVVLAPALDRYNDISAVLMRIARGWRDSGRLSGWRGENFTAFAQDGTPLFELERAAFRPLGLISRAVHVNGLVRQADGSLKMWIGRRSPHKSVEPDKLDNLTGGGVAAGESLLAALERESWEEAGMPAAAVRELSSAGRVFAQRRVARGLHREWLHTYDLWLDEGTVPCNQDGEMSEFVLMSPPEVVKAVVDGRFMADAALVALDCLARNRALGASSARIVAALLPIKGSTSPLLA</sequence>
<evidence type="ECO:0000259" key="3">
    <source>
        <dbReference type="PROSITE" id="PS51462"/>
    </source>
</evidence>
<dbReference type="Proteomes" id="UP000244173">
    <property type="component" value="Chromosome"/>
</dbReference>
<feature type="domain" description="Nudix hydrolase" evidence="3">
    <location>
        <begin position="115"/>
        <end position="257"/>
    </location>
</feature>
<dbReference type="Pfam" id="PF15916">
    <property type="entry name" value="DUF4743"/>
    <property type="match status" value="1"/>
</dbReference>
<dbReference type="Pfam" id="PF00293">
    <property type="entry name" value="NUDIX"/>
    <property type="match status" value="1"/>
</dbReference>
<dbReference type="Gene3D" id="3.90.79.10">
    <property type="entry name" value="Nucleoside Triphosphate Pyrophosphohydrolase"/>
    <property type="match status" value="1"/>
</dbReference>
<accession>A0A2S0P9U8</accession>
<dbReference type="PROSITE" id="PS51462">
    <property type="entry name" value="NUDIX"/>
    <property type="match status" value="1"/>
</dbReference>
<evidence type="ECO:0000256" key="2">
    <source>
        <dbReference type="ARBA" id="ARBA00022801"/>
    </source>
</evidence>
<dbReference type="RefSeq" id="WP_107889240.1">
    <property type="nucleotide sequence ID" value="NZ_CP028519.1"/>
</dbReference>
<dbReference type="InterPro" id="IPR020084">
    <property type="entry name" value="NUDIX_hydrolase_CS"/>
</dbReference>
<dbReference type="KEGG" id="maer:DAI18_09035"/>
<dbReference type="SUPFAM" id="SSF55811">
    <property type="entry name" value="Nudix"/>
    <property type="match status" value="1"/>
</dbReference>
<evidence type="ECO:0000256" key="1">
    <source>
        <dbReference type="ARBA" id="ARBA00001946"/>
    </source>
</evidence>
<dbReference type="InterPro" id="IPR015797">
    <property type="entry name" value="NUDIX_hydrolase-like_dom_sf"/>
</dbReference>
<proteinExistence type="predicted"/>
<gene>
    <name evidence="4" type="ORF">DAI18_09035</name>
</gene>
<keyword evidence="5" id="KW-1185">Reference proteome</keyword>
<comment type="cofactor">
    <cofactor evidence="1">
        <name>Mg(2+)</name>
        <dbReference type="ChEBI" id="CHEBI:18420"/>
    </cofactor>
</comment>
<dbReference type="GO" id="GO:0016787">
    <property type="term" value="F:hydrolase activity"/>
    <property type="evidence" value="ECO:0007669"/>
    <property type="project" value="UniProtKB-KW"/>
</dbReference>
<dbReference type="OrthoDB" id="5621792at2"/>
<dbReference type="AlphaFoldDB" id="A0A2S0P9U8"/>
<evidence type="ECO:0000313" key="4">
    <source>
        <dbReference type="EMBL" id="AVY94169.1"/>
    </source>
</evidence>
<dbReference type="EMBL" id="CP028519">
    <property type="protein sequence ID" value="AVY94169.1"/>
    <property type="molecule type" value="Genomic_DNA"/>
</dbReference>
<dbReference type="InterPro" id="IPR031804">
    <property type="entry name" value="DUF4743"/>
</dbReference>
<dbReference type="STRING" id="1122240.GCA_000620105_02590"/>
<keyword evidence="2" id="KW-0378">Hydrolase</keyword>
<protein>
    <submittedName>
        <fullName evidence="4">DUF4743 domain-containing protein</fullName>
    </submittedName>
</protein>
<name>A0A2S0P9U8_9NEIS</name>
<organism evidence="4 5">
    <name type="scientific">Microvirgula aerodenitrificans</name>
    <dbReference type="NCBI Taxonomy" id="57480"/>
    <lineage>
        <taxon>Bacteria</taxon>
        <taxon>Pseudomonadati</taxon>
        <taxon>Pseudomonadota</taxon>
        <taxon>Betaproteobacteria</taxon>
        <taxon>Neisseriales</taxon>
        <taxon>Aquaspirillaceae</taxon>
        <taxon>Microvirgula</taxon>
    </lineage>
</organism>
<reference evidence="4 5" key="1">
    <citation type="submission" date="2018-04" db="EMBL/GenBank/DDBJ databases">
        <title>Denitrifier Microvirgula.</title>
        <authorList>
            <person name="Anderson E."/>
            <person name="Jang J."/>
            <person name="Ishii S."/>
        </authorList>
    </citation>
    <scope>NUCLEOTIDE SEQUENCE [LARGE SCALE GENOMIC DNA]</scope>
    <source>
        <strain evidence="4 5">BE2.4</strain>
    </source>
</reference>
<dbReference type="InterPro" id="IPR000086">
    <property type="entry name" value="NUDIX_hydrolase_dom"/>
</dbReference>